<organism evidence="1 2">
    <name type="scientific">Stylosanthes scabra</name>
    <dbReference type="NCBI Taxonomy" id="79078"/>
    <lineage>
        <taxon>Eukaryota</taxon>
        <taxon>Viridiplantae</taxon>
        <taxon>Streptophyta</taxon>
        <taxon>Embryophyta</taxon>
        <taxon>Tracheophyta</taxon>
        <taxon>Spermatophyta</taxon>
        <taxon>Magnoliopsida</taxon>
        <taxon>eudicotyledons</taxon>
        <taxon>Gunneridae</taxon>
        <taxon>Pentapetalae</taxon>
        <taxon>rosids</taxon>
        <taxon>fabids</taxon>
        <taxon>Fabales</taxon>
        <taxon>Fabaceae</taxon>
        <taxon>Papilionoideae</taxon>
        <taxon>50 kb inversion clade</taxon>
        <taxon>dalbergioids sensu lato</taxon>
        <taxon>Dalbergieae</taxon>
        <taxon>Pterocarpus clade</taxon>
        <taxon>Stylosanthes</taxon>
    </lineage>
</organism>
<gene>
    <name evidence="1" type="ORF">PIB30_084613</name>
</gene>
<evidence type="ECO:0000313" key="2">
    <source>
        <dbReference type="Proteomes" id="UP001341840"/>
    </source>
</evidence>
<name>A0ABU6RSH0_9FABA</name>
<reference evidence="1 2" key="1">
    <citation type="journal article" date="2023" name="Plants (Basel)">
        <title>Bridging the Gap: Combining Genomics and Transcriptomics Approaches to Understand Stylosanthes scabra, an Orphan Legume from the Brazilian Caatinga.</title>
        <authorList>
            <person name="Ferreira-Neto J.R.C."/>
            <person name="da Silva M.D."/>
            <person name="Binneck E."/>
            <person name="de Melo N.F."/>
            <person name="da Silva R.H."/>
            <person name="de Melo A.L.T.M."/>
            <person name="Pandolfi V."/>
            <person name="Bustamante F.O."/>
            <person name="Brasileiro-Vidal A.C."/>
            <person name="Benko-Iseppon A.M."/>
        </authorList>
    </citation>
    <scope>NUCLEOTIDE SEQUENCE [LARGE SCALE GENOMIC DNA]</scope>
    <source>
        <tissue evidence="1">Leaves</tissue>
    </source>
</reference>
<sequence>HCLCSFAVRSPLHRCSATDLSSLSLSSVRLHHRGLVSVSVSVHLRSTRLHTGQRYFTQILIATEAFVLTYWRSSGALL</sequence>
<protein>
    <submittedName>
        <fullName evidence="1">Uncharacterized protein</fullName>
    </submittedName>
</protein>
<keyword evidence="2" id="KW-1185">Reference proteome</keyword>
<evidence type="ECO:0000313" key="1">
    <source>
        <dbReference type="EMBL" id="MED6127071.1"/>
    </source>
</evidence>
<dbReference type="Proteomes" id="UP001341840">
    <property type="component" value="Unassembled WGS sequence"/>
</dbReference>
<accession>A0ABU6RSH0</accession>
<proteinExistence type="predicted"/>
<comment type="caution">
    <text evidence="1">The sequence shown here is derived from an EMBL/GenBank/DDBJ whole genome shotgun (WGS) entry which is preliminary data.</text>
</comment>
<feature type="non-terminal residue" evidence="1">
    <location>
        <position position="1"/>
    </location>
</feature>
<dbReference type="EMBL" id="JASCZI010031586">
    <property type="protein sequence ID" value="MED6127071.1"/>
    <property type="molecule type" value="Genomic_DNA"/>
</dbReference>